<accession>A0A1S8NH75</accession>
<keyword evidence="1" id="KW-0677">Repeat</keyword>
<dbReference type="InterPro" id="IPR038765">
    <property type="entry name" value="Papain-like_cys_pep_sf"/>
</dbReference>
<protein>
    <submittedName>
        <fullName evidence="5">Transglutaminase-like superfamily protein</fullName>
    </submittedName>
</protein>
<feature type="signal peptide" evidence="3">
    <location>
        <begin position="1"/>
        <end position="29"/>
    </location>
</feature>
<organism evidence="5 6">
    <name type="scientific">Clostridium saccharobutylicum</name>
    <dbReference type="NCBI Taxonomy" id="169679"/>
    <lineage>
        <taxon>Bacteria</taxon>
        <taxon>Bacillati</taxon>
        <taxon>Bacillota</taxon>
        <taxon>Clostridia</taxon>
        <taxon>Eubacteriales</taxon>
        <taxon>Clostridiaceae</taxon>
        <taxon>Clostridium</taxon>
    </lineage>
</organism>
<gene>
    <name evidence="5" type="ORF">CLOSAC_01270</name>
</gene>
<dbReference type="InterPro" id="IPR052557">
    <property type="entry name" value="CAP/Cytokinesis_protein"/>
</dbReference>
<dbReference type="PROSITE" id="PS51170">
    <property type="entry name" value="CW"/>
    <property type="match status" value="1"/>
</dbReference>
<dbReference type="Proteomes" id="UP000191154">
    <property type="component" value="Unassembled WGS sequence"/>
</dbReference>
<dbReference type="InterPro" id="IPR002931">
    <property type="entry name" value="Transglutaminase-like"/>
</dbReference>
<dbReference type="Gene3D" id="2.10.270.10">
    <property type="entry name" value="Cholin Binding"/>
    <property type="match status" value="1"/>
</dbReference>
<dbReference type="GO" id="GO:0005737">
    <property type="term" value="C:cytoplasm"/>
    <property type="evidence" value="ECO:0007669"/>
    <property type="project" value="TreeGrafter"/>
</dbReference>
<proteinExistence type="predicted"/>
<dbReference type="Pfam" id="PF19127">
    <property type="entry name" value="Choline_bind_3"/>
    <property type="match status" value="1"/>
</dbReference>
<reference evidence="5 6" key="1">
    <citation type="submission" date="2016-05" db="EMBL/GenBank/DDBJ databases">
        <title>Microbial solvent formation.</title>
        <authorList>
            <person name="Poehlein A."/>
            <person name="Montoya Solano J.D."/>
            <person name="Flitsch S."/>
            <person name="Krabben P."/>
            <person name="Duerre P."/>
            <person name="Daniel R."/>
        </authorList>
    </citation>
    <scope>NUCLEOTIDE SEQUENCE [LARGE SCALE GENOMIC DNA]</scope>
    <source>
        <strain evidence="5 6">L1-8</strain>
    </source>
</reference>
<feature type="chain" id="PRO_5012774758" evidence="3">
    <location>
        <begin position="30"/>
        <end position="316"/>
    </location>
</feature>
<evidence type="ECO:0000256" key="1">
    <source>
        <dbReference type="ARBA" id="ARBA00022737"/>
    </source>
</evidence>
<dbReference type="STRING" id="169679.CSACC_34620"/>
<sequence>MRRPKLSKLIVSSLLATSLLALSPIAANAEWKEDSTGWWFTEGNSSYATGWRLIDRNWYYFYSDGYMAHDTSIDGYYLNSSGAWTDSASAVIGREILKNVSVQNPTFYMQCSSSDVNINNLGNVIKGQIEQLKLSNPYEMYNVSDYQLNMSTNGSGIINIKVACNYKMSAEMAADLDAKVKSIIASIAPNTMSDSEKELAIHNWIVNNTQYDQSYSIYDPYNTLIKHTGVCEGYALLAQKMFTVAGIKSTVVEGTSDGQAHAWNLVYINSKWRHVDCTWDDPVSSVDVLRYDYYNLTDQQISADHSWNTSNYPSTN</sequence>
<dbReference type="SUPFAM" id="SSF69360">
    <property type="entry name" value="Cell wall binding repeat"/>
    <property type="match status" value="1"/>
</dbReference>
<evidence type="ECO:0000256" key="3">
    <source>
        <dbReference type="SAM" id="SignalP"/>
    </source>
</evidence>
<feature type="repeat" description="Cell wall-binding" evidence="2">
    <location>
        <begin position="48"/>
        <end position="67"/>
    </location>
</feature>
<dbReference type="SMART" id="SM00460">
    <property type="entry name" value="TGc"/>
    <property type="match status" value="1"/>
</dbReference>
<dbReference type="InterPro" id="IPR018337">
    <property type="entry name" value="Cell_wall/Cho-bd_repeat"/>
</dbReference>
<feature type="domain" description="Transglutaminase-like" evidence="4">
    <location>
        <begin position="223"/>
        <end position="279"/>
    </location>
</feature>
<dbReference type="AlphaFoldDB" id="A0A1S8NH75"/>
<dbReference type="RefSeq" id="WP_077863637.1">
    <property type="nucleotide sequence ID" value="NZ_LZYZ01000001.1"/>
</dbReference>
<dbReference type="Gene3D" id="3.10.620.30">
    <property type="match status" value="1"/>
</dbReference>
<evidence type="ECO:0000256" key="2">
    <source>
        <dbReference type="PROSITE-ProRule" id="PRU00591"/>
    </source>
</evidence>
<dbReference type="Pfam" id="PF01841">
    <property type="entry name" value="Transglut_core"/>
    <property type="match status" value="1"/>
</dbReference>
<evidence type="ECO:0000259" key="4">
    <source>
        <dbReference type="SMART" id="SM00460"/>
    </source>
</evidence>
<evidence type="ECO:0000313" key="5">
    <source>
        <dbReference type="EMBL" id="OOM15856.1"/>
    </source>
</evidence>
<dbReference type="SUPFAM" id="SSF54001">
    <property type="entry name" value="Cysteine proteinases"/>
    <property type="match status" value="1"/>
</dbReference>
<dbReference type="PANTHER" id="PTHR46333">
    <property type="entry name" value="CYTOKINESIS PROTEIN 3"/>
    <property type="match status" value="1"/>
</dbReference>
<comment type="caution">
    <text evidence="5">The sequence shown here is derived from an EMBL/GenBank/DDBJ whole genome shotgun (WGS) entry which is preliminary data.</text>
</comment>
<keyword evidence="3" id="KW-0732">Signal</keyword>
<dbReference type="EMBL" id="LZYZ01000001">
    <property type="protein sequence ID" value="OOM15856.1"/>
    <property type="molecule type" value="Genomic_DNA"/>
</dbReference>
<evidence type="ECO:0000313" key="6">
    <source>
        <dbReference type="Proteomes" id="UP000191154"/>
    </source>
</evidence>
<dbReference type="PANTHER" id="PTHR46333:SF2">
    <property type="entry name" value="CYTOKINESIS PROTEIN 3"/>
    <property type="match status" value="1"/>
</dbReference>
<name>A0A1S8NH75_CLOSA</name>